<sequence>MVRGIVTCSLTYCSPVSLSHSNLKGREIGRVASPSFLTRVSLATLVQLPPSMIKEQTFSEIKQRE</sequence>
<evidence type="ECO:0000313" key="1">
    <source>
        <dbReference type="EnsemblPlants" id="Bo3g123780.1"/>
    </source>
</evidence>
<reference evidence="1 2" key="1">
    <citation type="journal article" date="2014" name="Genome Biol.">
        <title>Transcriptome and methylome profiling reveals relics of genome dominance in the mesopolyploid Brassica oleracea.</title>
        <authorList>
            <person name="Parkin I.A."/>
            <person name="Koh C."/>
            <person name="Tang H."/>
            <person name="Robinson S.J."/>
            <person name="Kagale S."/>
            <person name="Clarke W.E."/>
            <person name="Town C.D."/>
            <person name="Nixon J."/>
            <person name="Krishnakumar V."/>
            <person name="Bidwell S.L."/>
            <person name="Denoeud F."/>
            <person name="Belcram H."/>
            <person name="Links M.G."/>
            <person name="Just J."/>
            <person name="Clarke C."/>
            <person name="Bender T."/>
            <person name="Huebert T."/>
            <person name="Mason A.S."/>
            <person name="Pires J.C."/>
            <person name="Barker G."/>
            <person name="Moore J."/>
            <person name="Walley P.G."/>
            <person name="Manoli S."/>
            <person name="Batley J."/>
            <person name="Edwards D."/>
            <person name="Nelson M.N."/>
            <person name="Wang X."/>
            <person name="Paterson A.H."/>
            <person name="King G."/>
            <person name="Bancroft I."/>
            <person name="Chalhoub B."/>
            <person name="Sharpe A.G."/>
        </authorList>
    </citation>
    <scope>NUCLEOTIDE SEQUENCE</scope>
    <source>
        <strain evidence="1 2">cv. TO1000</strain>
    </source>
</reference>
<dbReference type="Gramene" id="Bo3g123780.1">
    <property type="protein sequence ID" value="Bo3g123780.1"/>
    <property type="gene ID" value="Bo3g123780"/>
</dbReference>
<name>A0A0D3BH04_BRAOL</name>
<keyword evidence="2" id="KW-1185">Reference proteome</keyword>
<accession>A0A0D3BH04</accession>
<organism evidence="1 2">
    <name type="scientific">Brassica oleracea var. oleracea</name>
    <dbReference type="NCBI Taxonomy" id="109376"/>
    <lineage>
        <taxon>Eukaryota</taxon>
        <taxon>Viridiplantae</taxon>
        <taxon>Streptophyta</taxon>
        <taxon>Embryophyta</taxon>
        <taxon>Tracheophyta</taxon>
        <taxon>Spermatophyta</taxon>
        <taxon>Magnoliopsida</taxon>
        <taxon>eudicotyledons</taxon>
        <taxon>Gunneridae</taxon>
        <taxon>Pentapetalae</taxon>
        <taxon>rosids</taxon>
        <taxon>malvids</taxon>
        <taxon>Brassicales</taxon>
        <taxon>Brassicaceae</taxon>
        <taxon>Brassiceae</taxon>
        <taxon>Brassica</taxon>
    </lineage>
</organism>
<proteinExistence type="predicted"/>
<reference evidence="1" key="2">
    <citation type="submission" date="2015-03" db="UniProtKB">
        <authorList>
            <consortium name="EnsemblPlants"/>
        </authorList>
    </citation>
    <scope>IDENTIFICATION</scope>
</reference>
<dbReference type="Proteomes" id="UP000032141">
    <property type="component" value="Chromosome C3"/>
</dbReference>
<evidence type="ECO:0000313" key="2">
    <source>
        <dbReference type="Proteomes" id="UP000032141"/>
    </source>
</evidence>
<dbReference type="AlphaFoldDB" id="A0A0D3BH04"/>
<dbReference type="HOGENOM" id="CLU_2852769_0_0_1"/>
<dbReference type="EnsemblPlants" id="Bo3g123780.1">
    <property type="protein sequence ID" value="Bo3g123780.1"/>
    <property type="gene ID" value="Bo3g123780"/>
</dbReference>
<protein>
    <submittedName>
        <fullName evidence="1">Uncharacterized protein</fullName>
    </submittedName>
</protein>